<evidence type="ECO:0008006" key="9">
    <source>
        <dbReference type="Google" id="ProtNLM"/>
    </source>
</evidence>
<keyword evidence="4" id="KW-0560">Oxidoreductase</keyword>
<dbReference type="InterPro" id="IPR051593">
    <property type="entry name" value="Ergosterol_Biosynth_ERG27"/>
</dbReference>
<dbReference type="Proteomes" id="UP000034164">
    <property type="component" value="Unassembled WGS sequence"/>
</dbReference>
<dbReference type="GO" id="GO:0005789">
    <property type="term" value="C:endoplasmic reticulum membrane"/>
    <property type="evidence" value="ECO:0007669"/>
    <property type="project" value="TreeGrafter"/>
</dbReference>
<keyword evidence="1" id="KW-0444">Lipid biosynthesis</keyword>
<dbReference type="GO" id="GO:0005811">
    <property type="term" value="C:lipid droplet"/>
    <property type="evidence" value="ECO:0007669"/>
    <property type="project" value="TreeGrafter"/>
</dbReference>
<dbReference type="Gene3D" id="3.40.50.720">
    <property type="entry name" value="NAD(P)-binding Rossmann-like Domain"/>
    <property type="match status" value="1"/>
</dbReference>
<dbReference type="GO" id="GO:0000253">
    <property type="term" value="F:3-beta-hydroxysteroid 3-dehydrogenase (NADP+) activity"/>
    <property type="evidence" value="ECO:0007669"/>
    <property type="project" value="TreeGrafter"/>
</dbReference>
<dbReference type="PANTHER" id="PTHR43647">
    <property type="entry name" value="DEHYDROGENASE"/>
    <property type="match status" value="1"/>
</dbReference>
<evidence type="ECO:0000313" key="8">
    <source>
        <dbReference type="Proteomes" id="UP000034164"/>
    </source>
</evidence>
<reference evidence="8" key="1">
    <citation type="journal article" date="2015" name="PLoS Genet.">
        <title>The dynamic genome and transcriptome of the human fungal pathogen Blastomyces and close relative Emmonsia.</title>
        <authorList>
            <person name="Munoz J.F."/>
            <person name="Gauthier G.M."/>
            <person name="Desjardins C.A."/>
            <person name="Gallo J.E."/>
            <person name="Holder J."/>
            <person name="Sullivan T.D."/>
            <person name="Marty A.J."/>
            <person name="Carmen J.C."/>
            <person name="Chen Z."/>
            <person name="Ding L."/>
            <person name="Gujja S."/>
            <person name="Magrini V."/>
            <person name="Misas E."/>
            <person name="Mitreva M."/>
            <person name="Priest M."/>
            <person name="Saif S."/>
            <person name="Whiston E.A."/>
            <person name="Young S."/>
            <person name="Zeng Q."/>
            <person name="Goldman W.E."/>
            <person name="Mardis E.R."/>
            <person name="Taylor J.W."/>
            <person name="McEwen J.G."/>
            <person name="Clay O.K."/>
            <person name="Klein B.S."/>
            <person name="Cuomo C.A."/>
        </authorList>
    </citation>
    <scope>NUCLEOTIDE SEQUENCE [LARGE SCALE GENOMIC DNA]</scope>
    <source>
        <strain evidence="8">UAMH 3008</strain>
    </source>
</reference>
<keyword evidence="5" id="KW-0443">Lipid metabolism</keyword>
<dbReference type="PANTHER" id="PTHR43647:SF1">
    <property type="entry name" value="3-KETO-STEROID REDUCTASE ERG27"/>
    <property type="match status" value="1"/>
</dbReference>
<accession>A0A0G2J7D3</accession>
<dbReference type="EMBL" id="LCZI01001424">
    <property type="protein sequence ID" value="KKZ60821.1"/>
    <property type="molecule type" value="Genomic_DNA"/>
</dbReference>
<dbReference type="GO" id="GO:0005741">
    <property type="term" value="C:mitochondrial outer membrane"/>
    <property type="evidence" value="ECO:0007669"/>
    <property type="project" value="TreeGrafter"/>
</dbReference>
<evidence type="ECO:0000313" key="7">
    <source>
        <dbReference type="EMBL" id="KKZ60821.1"/>
    </source>
</evidence>
<evidence type="ECO:0000256" key="5">
    <source>
        <dbReference type="ARBA" id="ARBA00023098"/>
    </source>
</evidence>
<dbReference type="AlphaFoldDB" id="A0A0G2J7D3"/>
<evidence type="ECO:0000256" key="6">
    <source>
        <dbReference type="ARBA" id="ARBA00023593"/>
    </source>
</evidence>
<keyword evidence="3" id="KW-0752">Steroid biosynthesis</keyword>
<dbReference type="VEuPathDB" id="FungiDB:EMCG_04507"/>
<evidence type="ECO:0000256" key="2">
    <source>
        <dbReference type="ARBA" id="ARBA00022857"/>
    </source>
</evidence>
<proteinExistence type="inferred from homology"/>
<evidence type="ECO:0000256" key="3">
    <source>
        <dbReference type="ARBA" id="ARBA00022955"/>
    </source>
</evidence>
<comment type="caution">
    <text evidence="7">The sequence shown here is derived from an EMBL/GenBank/DDBJ whole genome shotgun (WGS) entry which is preliminary data.</text>
</comment>
<evidence type="ECO:0000256" key="1">
    <source>
        <dbReference type="ARBA" id="ARBA00022516"/>
    </source>
</evidence>
<keyword evidence="2" id="KW-0521">NADP</keyword>
<organism evidence="7 8">
    <name type="scientific">[Emmonsia] crescens</name>
    <dbReference type="NCBI Taxonomy" id="73230"/>
    <lineage>
        <taxon>Eukaryota</taxon>
        <taxon>Fungi</taxon>
        <taxon>Dikarya</taxon>
        <taxon>Ascomycota</taxon>
        <taxon>Pezizomycotina</taxon>
        <taxon>Eurotiomycetes</taxon>
        <taxon>Eurotiomycetidae</taxon>
        <taxon>Onygenales</taxon>
        <taxon>Ajellomycetaceae</taxon>
        <taxon>Emergomyces</taxon>
    </lineage>
</organism>
<dbReference type="GO" id="GO:0006696">
    <property type="term" value="P:ergosterol biosynthetic process"/>
    <property type="evidence" value="ECO:0007669"/>
    <property type="project" value="TreeGrafter"/>
</dbReference>
<dbReference type="OrthoDB" id="9989144at2759"/>
<protein>
    <recommendedName>
        <fullName evidence="9">3-ketosteroid reductase</fullName>
    </recommendedName>
</protein>
<dbReference type="SUPFAM" id="SSF51735">
    <property type="entry name" value="NAD(P)-binding Rossmann-fold domains"/>
    <property type="match status" value="1"/>
</dbReference>
<evidence type="ECO:0000256" key="4">
    <source>
        <dbReference type="ARBA" id="ARBA00023002"/>
    </source>
</evidence>
<comment type="similarity">
    <text evidence="6">Belongs to the short-chain dehydrogenases/reductases (SDR) family. ERG27 subfamily.</text>
</comment>
<name>A0A0G2J7D3_9EURO</name>
<gene>
    <name evidence="7" type="ORF">EMCG_04507</name>
</gene>
<dbReference type="InterPro" id="IPR036291">
    <property type="entry name" value="NAD(P)-bd_dom_sf"/>
</dbReference>
<sequence length="458" mass="49851">MDSSSTLPDSNGSDETYILVTGTNSGLGFSICCRAIDEFFTTRAESKSLILLFTTRSPKKSAETLSRLQAHLHNSAVKYATSKNRVTLKPEHVDLADLLSVRALSRRLLTSLPKLDAIIFNAGIAGFTGVNWIKAVYLIMTDLVNAVTYPASFTLSSSGVLVKKQTSQPDEPPLGNVFCSNVFGHYMLNHALMPLLSAPEVTPGRIIWISSIEATSECFNLSDFQALNTRCAYQASKRLTDVLVLTSDLPTSSPWVDSFLSPSPTAITTSTKLQQNITGNPTPTTSRLKPNLYVAHPGICGTSIMPLIFPLFYAMLASFWLARMLGSPWHVISSYGGACAPVWLALAPQSVLDAAEGAYARLGGGKPKWGSSADGRSRESPVCTEVEGWGYGGVVGAAVLEDDRRRRRKGGAKDLTAEDKVEFEELGRTCWREMEELRVRWEKILEKEEEAMGIVGGL</sequence>